<accession>A0ABP7T4F2</accession>
<dbReference type="NCBIfam" id="NF041510">
    <property type="entry name" value="AMED_5909_fam"/>
    <property type="match status" value="1"/>
</dbReference>
<evidence type="ECO:0000313" key="2">
    <source>
        <dbReference type="Proteomes" id="UP001501747"/>
    </source>
</evidence>
<dbReference type="EMBL" id="BAABAL010000018">
    <property type="protein sequence ID" value="GAA4020925.1"/>
    <property type="molecule type" value="Genomic_DNA"/>
</dbReference>
<protein>
    <submittedName>
        <fullName evidence="1">AMED_5909 family protein</fullName>
    </submittedName>
</protein>
<proteinExistence type="predicted"/>
<sequence length="85" mass="10306">MRRRDGWAVAMRSRTLLEARETLLRLRPAPHARPSEWHTYHQQTVEVYAQVAEVDTDHRHEALYWVSHVRQKLADVEQRLPRQRR</sequence>
<dbReference type="RefSeq" id="WP_344879587.1">
    <property type="nucleotide sequence ID" value="NZ_BAABAL010000018.1"/>
</dbReference>
<evidence type="ECO:0000313" key="1">
    <source>
        <dbReference type="EMBL" id="GAA4020925.1"/>
    </source>
</evidence>
<gene>
    <name evidence="1" type="ORF">GCM10022247_51310</name>
</gene>
<name>A0ABP7T4F2_9PSEU</name>
<keyword evidence="2" id="KW-1185">Reference proteome</keyword>
<dbReference type="InterPro" id="IPR048152">
    <property type="entry name" value="AMED_5909-like"/>
</dbReference>
<comment type="caution">
    <text evidence="1">The sequence shown here is derived from an EMBL/GenBank/DDBJ whole genome shotgun (WGS) entry which is preliminary data.</text>
</comment>
<dbReference type="Proteomes" id="UP001501747">
    <property type="component" value="Unassembled WGS sequence"/>
</dbReference>
<reference evidence="2" key="1">
    <citation type="journal article" date="2019" name="Int. J. Syst. Evol. Microbiol.">
        <title>The Global Catalogue of Microorganisms (GCM) 10K type strain sequencing project: providing services to taxonomists for standard genome sequencing and annotation.</title>
        <authorList>
            <consortium name="The Broad Institute Genomics Platform"/>
            <consortium name="The Broad Institute Genome Sequencing Center for Infectious Disease"/>
            <person name="Wu L."/>
            <person name="Ma J."/>
        </authorList>
    </citation>
    <scope>NUCLEOTIDE SEQUENCE [LARGE SCALE GENOMIC DNA]</scope>
    <source>
        <strain evidence="2">JCM 17342</strain>
    </source>
</reference>
<organism evidence="1 2">
    <name type="scientific">Allokutzneria multivorans</name>
    <dbReference type="NCBI Taxonomy" id="1142134"/>
    <lineage>
        <taxon>Bacteria</taxon>
        <taxon>Bacillati</taxon>
        <taxon>Actinomycetota</taxon>
        <taxon>Actinomycetes</taxon>
        <taxon>Pseudonocardiales</taxon>
        <taxon>Pseudonocardiaceae</taxon>
        <taxon>Allokutzneria</taxon>
    </lineage>
</organism>